<dbReference type="EMBL" id="JAHUZE010000001">
    <property type="protein sequence ID" value="MBV7377435.1"/>
    <property type="molecule type" value="Genomic_DNA"/>
</dbReference>
<feature type="domain" description="YrhK" evidence="2">
    <location>
        <begin position="21"/>
        <end position="76"/>
    </location>
</feature>
<reference evidence="3 4" key="1">
    <citation type="submission" date="2021-05" db="EMBL/GenBank/DDBJ databases">
        <title>Culturable bacteria isolated from Daya Bay.</title>
        <authorList>
            <person name="Zheng W."/>
            <person name="Yu S."/>
            <person name="Huang Y."/>
        </authorList>
    </citation>
    <scope>NUCLEOTIDE SEQUENCE [LARGE SCALE GENOMIC DNA]</scope>
    <source>
        <strain evidence="3 4">DP4N28-5</strain>
    </source>
</reference>
<keyword evidence="1" id="KW-1133">Transmembrane helix</keyword>
<dbReference type="Proteomes" id="UP000756530">
    <property type="component" value="Unassembled WGS sequence"/>
</dbReference>
<evidence type="ECO:0000313" key="3">
    <source>
        <dbReference type="EMBL" id="MBV7377435.1"/>
    </source>
</evidence>
<keyword evidence="1" id="KW-0472">Membrane</keyword>
<gene>
    <name evidence="3" type="ORF">KJP28_00750</name>
</gene>
<accession>A0ABS6SWY9</accession>
<comment type="caution">
    <text evidence="3">The sequence shown here is derived from an EMBL/GenBank/DDBJ whole genome shotgun (WGS) entry which is preliminary data.</text>
</comment>
<keyword evidence="1" id="KW-0812">Transmembrane</keyword>
<name>A0ABS6SWY9_9RHOB</name>
<evidence type="ECO:0000313" key="4">
    <source>
        <dbReference type="Proteomes" id="UP000756530"/>
    </source>
</evidence>
<evidence type="ECO:0000259" key="2">
    <source>
        <dbReference type="Pfam" id="PF14145"/>
    </source>
</evidence>
<feature type="transmembrane region" description="Helical" evidence="1">
    <location>
        <begin position="21"/>
        <end position="46"/>
    </location>
</feature>
<keyword evidence="4" id="KW-1185">Reference proteome</keyword>
<proteinExistence type="predicted"/>
<dbReference type="Pfam" id="PF14145">
    <property type="entry name" value="YrhK"/>
    <property type="match status" value="1"/>
</dbReference>
<protein>
    <submittedName>
        <fullName evidence="3">YrhK family protein</fullName>
    </submittedName>
</protein>
<dbReference type="InterPro" id="IPR025424">
    <property type="entry name" value="YrhK_domain"/>
</dbReference>
<sequence>MPLFRHENRQRSHASRALYARFEIIYTFVDFTAAFLFLIGSFLFFSEATQTIATWLFVAGSFAFAVKPTLRLIREIKLYRMGKIETLAEREQG</sequence>
<feature type="transmembrane region" description="Helical" evidence="1">
    <location>
        <begin position="52"/>
        <end position="73"/>
    </location>
</feature>
<organism evidence="3 4">
    <name type="scientific">Maritimibacter dapengensis</name>
    <dbReference type="NCBI Taxonomy" id="2836868"/>
    <lineage>
        <taxon>Bacteria</taxon>
        <taxon>Pseudomonadati</taxon>
        <taxon>Pseudomonadota</taxon>
        <taxon>Alphaproteobacteria</taxon>
        <taxon>Rhodobacterales</taxon>
        <taxon>Roseobacteraceae</taxon>
        <taxon>Maritimibacter</taxon>
    </lineage>
</organism>
<dbReference type="RefSeq" id="WP_218390322.1">
    <property type="nucleotide sequence ID" value="NZ_JAHUZE010000001.1"/>
</dbReference>
<evidence type="ECO:0000256" key="1">
    <source>
        <dbReference type="SAM" id="Phobius"/>
    </source>
</evidence>